<protein>
    <submittedName>
        <fullName evidence="10">Cysteine desulfurase</fullName>
    </submittedName>
</protein>
<dbReference type="InterPro" id="IPR015424">
    <property type="entry name" value="PyrdxlP-dep_Trfase"/>
</dbReference>
<dbReference type="Gene3D" id="1.10.260.50">
    <property type="match status" value="1"/>
</dbReference>
<comment type="similarity">
    <text evidence="2">Belongs to the class-V pyridoxal-phosphate-dependent aminotransferase family. NifS/IscS subfamily.</text>
</comment>
<sequence length="410" mass="44831">MLGNKKGKLIYLDHAATTPLNEEVVRAMQPYLYKKFGNASSIYELGMQAKFDIDTARKTIADILEARESEIVFTAGGTESVNLALFGVVRQVISSGIKKPHIIVSAIEHHAVLESAKALKDEGIELTILKVNNQGFVNPKDLAKAIKKNTVLISVIYSNNEIGTVQPINELVKVIRKENLKRKQKILFHTDACQASGVLDLSVNKLGVDLMTLNASKIYGPKQVGLLYIRTGIKLKPLIYGGGQERGLRSGTENTAGIIGFAKALEIAERLKKSENKRLRVLRNYLIINIQKTIPDAILNGPSVEKDSEKNILRLPNNINFSFVGVDGEALLLYLDAQGFAVSTGSACASTSLDPSHVLLAIGLNKYDAKASVRITLGRSTKKSDLDALVKVSAPIIKELRRVESINKKH</sequence>
<evidence type="ECO:0000256" key="1">
    <source>
        <dbReference type="ARBA" id="ARBA00001933"/>
    </source>
</evidence>
<dbReference type="InterPro" id="IPR016454">
    <property type="entry name" value="Cysteine_dSase"/>
</dbReference>
<keyword evidence="5" id="KW-0663">Pyridoxal phosphate</keyword>
<accession>A0A554JD30</accession>
<feature type="domain" description="Aminotransferase class V" evidence="9">
    <location>
        <begin position="10"/>
        <end position="389"/>
    </location>
</feature>
<evidence type="ECO:0000313" key="10">
    <source>
        <dbReference type="EMBL" id="TSC66287.1"/>
    </source>
</evidence>
<keyword evidence="4" id="KW-0479">Metal-binding</keyword>
<evidence type="ECO:0000256" key="4">
    <source>
        <dbReference type="ARBA" id="ARBA00022723"/>
    </source>
</evidence>
<dbReference type="PIRSF" id="PIRSF005572">
    <property type="entry name" value="NifS"/>
    <property type="match status" value="1"/>
</dbReference>
<comment type="caution">
    <text evidence="10">The sequence shown here is derived from an EMBL/GenBank/DDBJ whole genome shotgun (WGS) entry which is preliminary data.</text>
</comment>
<comment type="catalytic activity">
    <reaction evidence="8">
        <text>(sulfur carrier)-H + L-cysteine = (sulfur carrier)-SH + L-alanine</text>
        <dbReference type="Rhea" id="RHEA:43892"/>
        <dbReference type="Rhea" id="RHEA-COMP:14737"/>
        <dbReference type="Rhea" id="RHEA-COMP:14739"/>
        <dbReference type="ChEBI" id="CHEBI:29917"/>
        <dbReference type="ChEBI" id="CHEBI:35235"/>
        <dbReference type="ChEBI" id="CHEBI:57972"/>
        <dbReference type="ChEBI" id="CHEBI:64428"/>
        <dbReference type="EC" id="2.8.1.7"/>
    </reaction>
</comment>
<dbReference type="EMBL" id="VMFF01000009">
    <property type="protein sequence ID" value="TSC66287.1"/>
    <property type="molecule type" value="Genomic_DNA"/>
</dbReference>
<dbReference type="SUPFAM" id="SSF53383">
    <property type="entry name" value="PLP-dependent transferases"/>
    <property type="match status" value="1"/>
</dbReference>
<gene>
    <name evidence="10" type="ORF">G01um101477_145</name>
</gene>
<proteinExistence type="inferred from homology"/>
<organism evidence="10 11">
    <name type="scientific">Candidatus Doudnabacteria bacterium Gr01-1014_77</name>
    <dbReference type="NCBI Taxonomy" id="2017133"/>
    <lineage>
        <taxon>Bacteria</taxon>
        <taxon>Candidatus Doudnaibacteriota</taxon>
    </lineage>
</organism>
<evidence type="ECO:0000256" key="3">
    <source>
        <dbReference type="ARBA" id="ARBA00022679"/>
    </source>
</evidence>
<reference evidence="10 11" key="1">
    <citation type="submission" date="2017-07" db="EMBL/GenBank/DDBJ databases">
        <title>Mechanisms for carbon and nitrogen cycling indicate functional differentiation within the Candidate Phyla Radiation.</title>
        <authorList>
            <person name="Danczak R.E."/>
            <person name="Johnston M.D."/>
            <person name="Kenah C."/>
            <person name="Slattery M."/>
            <person name="Wrighton K.C."/>
            <person name="Wilkins M.J."/>
        </authorList>
    </citation>
    <scope>NUCLEOTIDE SEQUENCE [LARGE SCALE GENOMIC DNA]</scope>
    <source>
        <strain evidence="10">Gr01-1014_77</strain>
    </source>
</reference>
<dbReference type="GO" id="GO:0051536">
    <property type="term" value="F:iron-sulfur cluster binding"/>
    <property type="evidence" value="ECO:0007669"/>
    <property type="project" value="UniProtKB-KW"/>
</dbReference>
<dbReference type="InterPro" id="IPR015422">
    <property type="entry name" value="PyrdxlP-dep_Trfase_small"/>
</dbReference>
<dbReference type="PANTHER" id="PTHR11601">
    <property type="entry name" value="CYSTEINE DESULFURYLASE FAMILY MEMBER"/>
    <property type="match status" value="1"/>
</dbReference>
<dbReference type="Gene3D" id="3.40.640.10">
    <property type="entry name" value="Type I PLP-dependent aspartate aminotransferase-like (Major domain)"/>
    <property type="match status" value="1"/>
</dbReference>
<dbReference type="InterPro" id="IPR000192">
    <property type="entry name" value="Aminotrans_V_dom"/>
</dbReference>
<evidence type="ECO:0000256" key="6">
    <source>
        <dbReference type="ARBA" id="ARBA00023004"/>
    </source>
</evidence>
<evidence type="ECO:0000256" key="8">
    <source>
        <dbReference type="ARBA" id="ARBA00050776"/>
    </source>
</evidence>
<dbReference type="Pfam" id="PF00266">
    <property type="entry name" value="Aminotran_5"/>
    <property type="match status" value="1"/>
</dbReference>
<dbReference type="Gene3D" id="3.90.1150.10">
    <property type="entry name" value="Aspartate Aminotransferase, domain 1"/>
    <property type="match status" value="1"/>
</dbReference>
<dbReference type="AlphaFoldDB" id="A0A554JD30"/>
<evidence type="ECO:0000313" key="11">
    <source>
        <dbReference type="Proteomes" id="UP000319613"/>
    </source>
</evidence>
<evidence type="ECO:0000256" key="2">
    <source>
        <dbReference type="ARBA" id="ARBA00006490"/>
    </source>
</evidence>
<evidence type="ECO:0000259" key="9">
    <source>
        <dbReference type="Pfam" id="PF00266"/>
    </source>
</evidence>
<comment type="cofactor">
    <cofactor evidence="1">
        <name>pyridoxal 5'-phosphate</name>
        <dbReference type="ChEBI" id="CHEBI:597326"/>
    </cofactor>
</comment>
<keyword evidence="3" id="KW-0808">Transferase</keyword>
<dbReference type="Proteomes" id="UP000319613">
    <property type="component" value="Unassembled WGS sequence"/>
</dbReference>
<evidence type="ECO:0000256" key="7">
    <source>
        <dbReference type="ARBA" id="ARBA00023014"/>
    </source>
</evidence>
<dbReference type="FunFam" id="3.40.640.10:FF:000084">
    <property type="entry name" value="IscS-like cysteine desulfurase"/>
    <property type="match status" value="1"/>
</dbReference>
<keyword evidence="7" id="KW-0411">Iron-sulfur</keyword>
<dbReference type="GO" id="GO:0031071">
    <property type="term" value="F:cysteine desulfurase activity"/>
    <property type="evidence" value="ECO:0007669"/>
    <property type="project" value="UniProtKB-EC"/>
</dbReference>
<keyword evidence="6" id="KW-0408">Iron</keyword>
<name>A0A554JD30_9BACT</name>
<dbReference type="InterPro" id="IPR015421">
    <property type="entry name" value="PyrdxlP-dep_Trfase_major"/>
</dbReference>
<dbReference type="PANTHER" id="PTHR11601:SF34">
    <property type="entry name" value="CYSTEINE DESULFURASE"/>
    <property type="match status" value="1"/>
</dbReference>
<dbReference type="GO" id="GO:0046872">
    <property type="term" value="F:metal ion binding"/>
    <property type="evidence" value="ECO:0007669"/>
    <property type="project" value="UniProtKB-KW"/>
</dbReference>
<evidence type="ECO:0000256" key="5">
    <source>
        <dbReference type="ARBA" id="ARBA00022898"/>
    </source>
</evidence>